<keyword evidence="3" id="KW-0862">Zinc</keyword>
<dbReference type="AlphaFoldDB" id="A0AA88YVU0"/>
<dbReference type="InterPro" id="IPR052224">
    <property type="entry name" value="THAP_domain_protein"/>
</dbReference>
<dbReference type="PANTHER" id="PTHR46927:SF3">
    <property type="entry name" value="THAP-TYPE DOMAIN-CONTAINING PROTEIN"/>
    <property type="match status" value="1"/>
</dbReference>
<dbReference type="GO" id="GO:0003677">
    <property type="term" value="F:DNA binding"/>
    <property type="evidence" value="ECO:0007669"/>
    <property type="project" value="UniProtKB-UniRule"/>
</dbReference>
<feature type="domain" description="THAP-type" evidence="7">
    <location>
        <begin position="1"/>
        <end position="70"/>
    </location>
</feature>
<accession>A0AA88YVU0</accession>
<keyword evidence="2 5" id="KW-0863">Zinc-finger</keyword>
<dbReference type="EMBL" id="VSWD01000002">
    <property type="protein sequence ID" value="KAK3107080.1"/>
    <property type="molecule type" value="Genomic_DNA"/>
</dbReference>
<dbReference type="PANTHER" id="PTHR46927">
    <property type="entry name" value="AGAP005574-PA"/>
    <property type="match status" value="1"/>
</dbReference>
<dbReference type="GO" id="GO:0008270">
    <property type="term" value="F:zinc ion binding"/>
    <property type="evidence" value="ECO:0007669"/>
    <property type="project" value="UniProtKB-KW"/>
</dbReference>
<dbReference type="Proteomes" id="UP001186944">
    <property type="component" value="Unassembled WGS sequence"/>
</dbReference>
<name>A0AA88YVU0_PINIB</name>
<gene>
    <name evidence="8" type="ORF">FSP39_006696</name>
</gene>
<evidence type="ECO:0000256" key="1">
    <source>
        <dbReference type="ARBA" id="ARBA00022723"/>
    </source>
</evidence>
<feature type="region of interest" description="Disordered" evidence="6">
    <location>
        <begin position="166"/>
        <end position="189"/>
    </location>
</feature>
<keyword evidence="9" id="KW-1185">Reference proteome</keyword>
<evidence type="ECO:0000256" key="4">
    <source>
        <dbReference type="ARBA" id="ARBA00023125"/>
    </source>
</evidence>
<dbReference type="PROSITE" id="PS50950">
    <property type="entry name" value="ZF_THAP"/>
    <property type="match status" value="1"/>
</dbReference>
<evidence type="ECO:0000259" key="7">
    <source>
        <dbReference type="PROSITE" id="PS50950"/>
    </source>
</evidence>
<evidence type="ECO:0000313" key="9">
    <source>
        <dbReference type="Proteomes" id="UP001186944"/>
    </source>
</evidence>
<protein>
    <recommendedName>
        <fullName evidence="7">THAP-type domain-containing protein</fullName>
    </recommendedName>
</protein>
<proteinExistence type="predicted"/>
<comment type="caution">
    <text evidence="8">The sequence shown here is derived from an EMBL/GenBank/DDBJ whole genome shotgun (WGS) entry which is preliminary data.</text>
</comment>
<organism evidence="8 9">
    <name type="scientific">Pinctada imbricata</name>
    <name type="common">Atlantic pearl-oyster</name>
    <name type="synonym">Pinctada martensii</name>
    <dbReference type="NCBI Taxonomy" id="66713"/>
    <lineage>
        <taxon>Eukaryota</taxon>
        <taxon>Metazoa</taxon>
        <taxon>Spiralia</taxon>
        <taxon>Lophotrochozoa</taxon>
        <taxon>Mollusca</taxon>
        <taxon>Bivalvia</taxon>
        <taxon>Autobranchia</taxon>
        <taxon>Pteriomorphia</taxon>
        <taxon>Pterioida</taxon>
        <taxon>Pterioidea</taxon>
        <taxon>Pteriidae</taxon>
        <taxon>Pinctada</taxon>
    </lineage>
</organism>
<evidence type="ECO:0000256" key="2">
    <source>
        <dbReference type="ARBA" id="ARBA00022771"/>
    </source>
</evidence>
<evidence type="ECO:0000313" key="8">
    <source>
        <dbReference type="EMBL" id="KAK3107080.1"/>
    </source>
</evidence>
<evidence type="ECO:0000256" key="6">
    <source>
        <dbReference type="SAM" id="MobiDB-lite"/>
    </source>
</evidence>
<feature type="region of interest" description="Disordered" evidence="6">
    <location>
        <begin position="211"/>
        <end position="262"/>
    </location>
</feature>
<sequence length="262" mass="30034">MKVWVTKINRVDQSSGPASDKMWKPHKTSVVCSQHFTPNCFTTNPEIAQMCGFTDMKRLRLEKEAYPTIFPKSQTESEREVKRQASPYAMPFHSTPKRQAFQKREHQRVSKLNFISIDIYICTCNNTYIKENSHVDNDVLLDISNLPRRTRDSFQQTYTPKLYVKSTQTKKRTTEQGSQTTGPLKACSVGTMTDPIQTRLVLPFIPPARAGESFTPETRSEFESNGSFEECIDDEWQPGIGESDEDIDLDEDEEDEDLNETA</sequence>
<keyword evidence="1" id="KW-0479">Metal-binding</keyword>
<dbReference type="SUPFAM" id="SSF57716">
    <property type="entry name" value="Glucocorticoid receptor-like (DNA-binding domain)"/>
    <property type="match status" value="1"/>
</dbReference>
<evidence type="ECO:0000256" key="5">
    <source>
        <dbReference type="PROSITE-ProRule" id="PRU00309"/>
    </source>
</evidence>
<keyword evidence="4 5" id="KW-0238">DNA-binding</keyword>
<feature type="compositionally biased region" description="Acidic residues" evidence="6">
    <location>
        <begin position="230"/>
        <end position="262"/>
    </location>
</feature>
<dbReference type="Pfam" id="PF05485">
    <property type="entry name" value="THAP"/>
    <property type="match status" value="1"/>
</dbReference>
<evidence type="ECO:0000256" key="3">
    <source>
        <dbReference type="ARBA" id="ARBA00022833"/>
    </source>
</evidence>
<reference evidence="8" key="1">
    <citation type="submission" date="2019-08" db="EMBL/GenBank/DDBJ databases">
        <title>The improved chromosome-level genome for the pearl oyster Pinctada fucata martensii using PacBio sequencing and Hi-C.</title>
        <authorList>
            <person name="Zheng Z."/>
        </authorList>
    </citation>
    <scope>NUCLEOTIDE SEQUENCE</scope>
    <source>
        <strain evidence="8">ZZ-2019</strain>
        <tissue evidence="8">Adductor muscle</tissue>
    </source>
</reference>
<dbReference type="InterPro" id="IPR006612">
    <property type="entry name" value="THAP_Znf"/>
</dbReference>